<evidence type="ECO:0000256" key="1">
    <source>
        <dbReference type="SAM" id="Phobius"/>
    </source>
</evidence>
<dbReference type="STRING" id="926559.JoomaDRAFT_1542"/>
<proteinExistence type="predicted"/>
<feature type="transmembrane region" description="Helical" evidence="1">
    <location>
        <begin position="118"/>
        <end position="136"/>
    </location>
</feature>
<dbReference type="OrthoDB" id="1446429at2"/>
<dbReference type="Proteomes" id="UP000004690">
    <property type="component" value="Unassembled WGS sequence"/>
</dbReference>
<feature type="transmembrane region" description="Helical" evidence="1">
    <location>
        <begin position="32"/>
        <end position="57"/>
    </location>
</feature>
<dbReference type="EMBL" id="JH651379">
    <property type="protein sequence ID" value="EIJ38556.1"/>
    <property type="molecule type" value="Genomic_DNA"/>
</dbReference>
<keyword evidence="1" id="KW-1133">Transmembrane helix</keyword>
<dbReference type="RefSeq" id="WP_008611793.1">
    <property type="nucleotide sequence ID" value="NZ_JH651379.1"/>
</dbReference>
<keyword evidence="1" id="KW-0812">Transmembrane</keyword>
<feature type="transmembrane region" description="Helical" evidence="1">
    <location>
        <begin position="69"/>
        <end position="87"/>
    </location>
</feature>
<keyword evidence="1" id="KW-0472">Membrane</keyword>
<dbReference type="eggNOG" id="ENOG5031IIU">
    <property type="taxonomic scope" value="Bacteria"/>
</dbReference>
<dbReference type="AlphaFoldDB" id="I3C4L3"/>
<organism evidence="2 3">
    <name type="scientific">Galbibacter orientalis DSM 19592</name>
    <dbReference type="NCBI Taxonomy" id="926559"/>
    <lineage>
        <taxon>Bacteria</taxon>
        <taxon>Pseudomonadati</taxon>
        <taxon>Bacteroidota</taxon>
        <taxon>Flavobacteriia</taxon>
        <taxon>Flavobacteriales</taxon>
        <taxon>Flavobacteriaceae</taxon>
        <taxon>Galbibacter</taxon>
    </lineage>
</organism>
<gene>
    <name evidence="2" type="ORF">JoomaDRAFT_1542</name>
</gene>
<dbReference type="HOGENOM" id="CLU_141000_0_0_10"/>
<evidence type="ECO:0000313" key="2">
    <source>
        <dbReference type="EMBL" id="EIJ38556.1"/>
    </source>
</evidence>
<keyword evidence="3" id="KW-1185">Reference proteome</keyword>
<protein>
    <submittedName>
        <fullName evidence="2">Uncharacterized protein</fullName>
    </submittedName>
</protein>
<name>I3C4L3_9FLAO</name>
<sequence length="139" mass="14736">MYKIAKILAIILSVIGLVLWVLIVQSDDNEGVISLMISLGLWLTVIIAGITLVLSLMGLASDGDKLKKALISVAAFALIIVISYVVFATGKDVNLQQMADRGIEVTEGTVKTVGAGLWSFYILAIVAVVAMVVGGFKKQ</sequence>
<accession>I3C4L3</accession>
<evidence type="ECO:0000313" key="3">
    <source>
        <dbReference type="Proteomes" id="UP000004690"/>
    </source>
</evidence>
<reference evidence="2 3" key="1">
    <citation type="submission" date="2012-02" db="EMBL/GenBank/DDBJ databases">
        <title>Improved High-Quality Draft genome of Joostella marina DSM 19592.</title>
        <authorList>
            <consortium name="US DOE Joint Genome Institute (JGI-PGF)"/>
            <person name="Lucas S."/>
            <person name="Copeland A."/>
            <person name="Lapidus A."/>
            <person name="Bruce D."/>
            <person name="Goodwin L."/>
            <person name="Pitluck S."/>
            <person name="Peters L."/>
            <person name="Chertkov O."/>
            <person name="Ovchinnikova G."/>
            <person name="Kyrpides N."/>
            <person name="Mavromatis K."/>
            <person name="Detter J.C."/>
            <person name="Han C."/>
            <person name="Land M."/>
            <person name="Hauser L."/>
            <person name="Markowitz V."/>
            <person name="Cheng J.-F."/>
            <person name="Hugenholtz P."/>
            <person name="Woyke T."/>
            <person name="Wu D."/>
            <person name="Tindall B."/>
            <person name="Brambilla E."/>
            <person name="Klenk H.-P."/>
            <person name="Eisen J.A."/>
        </authorList>
    </citation>
    <scope>NUCLEOTIDE SEQUENCE [LARGE SCALE GENOMIC DNA]</scope>
    <source>
        <strain evidence="2 3">DSM 19592</strain>
    </source>
</reference>
<feature type="transmembrane region" description="Helical" evidence="1">
    <location>
        <begin position="7"/>
        <end position="26"/>
    </location>
</feature>